<accession>A0A5B7HGH8</accession>
<proteinExistence type="predicted"/>
<reference evidence="1 2" key="1">
    <citation type="submission" date="2019-05" db="EMBL/GenBank/DDBJ databases">
        <title>Another draft genome of Portunus trituberculatus and its Hox gene families provides insights of decapod evolution.</title>
        <authorList>
            <person name="Jeong J.-H."/>
            <person name="Song I."/>
            <person name="Kim S."/>
            <person name="Choi T."/>
            <person name="Kim D."/>
            <person name="Ryu S."/>
            <person name="Kim W."/>
        </authorList>
    </citation>
    <scope>NUCLEOTIDE SEQUENCE [LARGE SCALE GENOMIC DNA]</scope>
    <source>
        <tissue evidence="1">Muscle</tissue>
    </source>
</reference>
<keyword evidence="2" id="KW-1185">Reference proteome</keyword>
<evidence type="ECO:0000313" key="1">
    <source>
        <dbReference type="EMBL" id="MPC70332.1"/>
    </source>
</evidence>
<gene>
    <name evidence="1" type="ORF">E2C01_064576</name>
</gene>
<dbReference type="AlphaFoldDB" id="A0A5B7HGH8"/>
<comment type="caution">
    <text evidence="1">The sequence shown here is derived from an EMBL/GenBank/DDBJ whole genome shotgun (WGS) entry which is preliminary data.</text>
</comment>
<organism evidence="1 2">
    <name type="scientific">Portunus trituberculatus</name>
    <name type="common">Swimming crab</name>
    <name type="synonym">Neptunus trituberculatus</name>
    <dbReference type="NCBI Taxonomy" id="210409"/>
    <lineage>
        <taxon>Eukaryota</taxon>
        <taxon>Metazoa</taxon>
        <taxon>Ecdysozoa</taxon>
        <taxon>Arthropoda</taxon>
        <taxon>Crustacea</taxon>
        <taxon>Multicrustacea</taxon>
        <taxon>Malacostraca</taxon>
        <taxon>Eumalacostraca</taxon>
        <taxon>Eucarida</taxon>
        <taxon>Decapoda</taxon>
        <taxon>Pleocyemata</taxon>
        <taxon>Brachyura</taxon>
        <taxon>Eubrachyura</taxon>
        <taxon>Portunoidea</taxon>
        <taxon>Portunidae</taxon>
        <taxon>Portuninae</taxon>
        <taxon>Portunus</taxon>
    </lineage>
</organism>
<dbReference type="EMBL" id="VSRR010030951">
    <property type="protein sequence ID" value="MPC70332.1"/>
    <property type="molecule type" value="Genomic_DNA"/>
</dbReference>
<name>A0A5B7HGH8_PORTR</name>
<dbReference type="Proteomes" id="UP000324222">
    <property type="component" value="Unassembled WGS sequence"/>
</dbReference>
<evidence type="ECO:0000313" key="2">
    <source>
        <dbReference type="Proteomes" id="UP000324222"/>
    </source>
</evidence>
<protein>
    <submittedName>
        <fullName evidence="1">Uncharacterized protein</fullName>
    </submittedName>
</protein>
<sequence length="64" mass="7189">MPEHFIWNRGHVKAGRVNKATHLSSPCDTVPRSFGVFSYSFPRVPSHQPAGEAADLDEESKFYV</sequence>